<dbReference type="GO" id="GO:0006506">
    <property type="term" value="P:GPI anchor biosynthetic process"/>
    <property type="evidence" value="ECO:0007669"/>
    <property type="project" value="InterPro"/>
</dbReference>
<dbReference type="Gene3D" id="3.10.10.10">
    <property type="entry name" value="HIV Type 1 Reverse Transcriptase, subunit A, domain 1"/>
    <property type="match status" value="1"/>
</dbReference>
<gene>
    <name evidence="5" type="ORF">KI387_034893</name>
</gene>
<evidence type="ECO:0000313" key="5">
    <source>
        <dbReference type="EMBL" id="KAH9290776.1"/>
    </source>
</evidence>
<feature type="region of interest" description="Disordered" evidence="1">
    <location>
        <begin position="170"/>
        <end position="191"/>
    </location>
</feature>
<feature type="compositionally biased region" description="Polar residues" evidence="1">
    <location>
        <begin position="1420"/>
        <end position="1436"/>
    </location>
</feature>
<feature type="domain" description="GPI ethanolamine phosphate transferase 1 C-terminal" evidence="3">
    <location>
        <begin position="1121"/>
        <end position="1217"/>
    </location>
</feature>
<dbReference type="InterPro" id="IPR017852">
    <property type="entry name" value="GPI_EtnP_transferase_1_C"/>
</dbReference>
<dbReference type="PANTHER" id="PTHR12250:SF0">
    <property type="entry name" value="GPI ETHANOLAMINE PHOSPHATE TRANSFERASE 1"/>
    <property type="match status" value="1"/>
</dbReference>
<protein>
    <recommendedName>
        <fullName evidence="7">Reverse transcriptase/retrotransposon-derived protein RNase H-like domain-containing protein</fullName>
    </recommendedName>
</protein>
<dbReference type="InterPro" id="IPR043128">
    <property type="entry name" value="Rev_trsase/Diguanyl_cyclase"/>
</dbReference>
<sequence>MSELQSLYERLNINSVHRGFEKAVSLYLKNVIVRQEESIEEEPKEIIAKVEPTPAPLVQNPQPLSASTNLSPSTSTEYEDLLRKMGQLTINLLQRKEFSSQGGDRGPKRNISEVVCYGCYKKGDYKYNCLDRASTSGTRDNDKRKALVNSFDVVDKSINNEVDVFVTKRKKEKDNEDGNDPKKIKGETSKKHRRRKLGVQNFLISERQGPYSILEDLSKRPANITYGQLLAMTSEKRRELRSGLNARRRKEVEVPVLDAEADPYAPQAEVLCNGISIHDVLVDGGVVVNVMTESVMNMLGLKIDRPSTLMLSTSEVDTEDEESEVDVLVLDILPVTPTHEPIKLSEEEIDDRFQQIKIGDVVVESEKESYLQLFRRKFNKATKKDHYSLPFSDQILDEIAGQECYSFADGYSGYNQVRIAEKDQLKTTFTTLWGTDSIGTDPDKVSKIKELPFPMNRSKLRSFLGHVGYYRRFIKNFSKIAQPLTQFLKKDVTYELGNKAHEVFEQLKEALVSSPVLKNPDWSKPFIVYTNASNAALRSTLSQNDENRNDHPVYFGSRQMSSAEGNIKVSNRILPFQLAYGIDPVLPIEFDIPTVRVIKNERMDESDSVKERLVHLHFLEEMIEIAKDKSYKKKMKQKEYFDQKIRWSPFHLRRERLANFVAAQKIAIEVEDDLIMAENSHKLVMEEIVKEEPTAQISLHEESHDETIAEPKVMLEKTESFAELSVEAEQGLDRLAGNFIHGKESLQIVLIHEDELQRNEQIMRSRPCPIRYLANLEPPGKLKPIVLISEHEDEPQRTKDEPQYLSNPNTEQLKETMFNAKSNTWSKFVISLSSTLHGYLKTPTESCLRRLGYGYAKDTIRIPPGSAQDTPGYVADTYYRILPETSRIRIREGYDTDTAWIRAGYSKIRGGYVQTYPPRILEYPARICAVSAFKNTYPRRIVSKETSSMIGDDGFKVTFPEPVGRRGPSIGMKEVKEHVTQGKNPFVRNDELLACNGCIKLAVVNEEPLIDRDWNWWAIVIRGEEHIVIQISEEIDHTQKSEQTQKSYAKGQQTYESIKGKREGCCKYPDNGVPIYRKEEKRVDCAQMGNSFDHMPKMTWGATRSIVEMGGGTVGLRLHTFTNLILINVAFFGTGNVASIASFEISSVYRFITIFNPFIMAALLLFKLFIPFILVTCAFSAVTNLIKLPRLGCYFMFLLFSDVMTIHFFFLVRTTGSWMEIGNSISHFGIMSAQRKDTIDFQHSQKMIHKISIKPQKGFSCDRNLYVSTMGSGTNPSRGSLNMDGNDRSTPPLMMEGSALGGFEQGDKAIPVFPPLDLREARRGPIGTSFKDVLNDKESSMKPTDITPMAKRQSEKCNWWKDALPEHLIFGAKQVDSNTAKKTESISAPKTPLSVTQIVSNMKNAQVVGDSKENDKDLFQDNNMAVPTGANVTKENTPPPTMEASSDWITVNQASANDKNFVQGKLDNVGKIEEIIKLDYRSFEVVIFRCTLYPSINNRVFIVDNESGFYLVEFSRALPDCKEPYL</sequence>
<feature type="region of interest" description="Disordered" evidence="1">
    <location>
        <begin position="1420"/>
        <end position="1444"/>
    </location>
</feature>
<feature type="transmembrane region" description="Helical" evidence="2">
    <location>
        <begin position="1194"/>
        <end position="1212"/>
    </location>
</feature>
<organism evidence="5 6">
    <name type="scientific">Taxus chinensis</name>
    <name type="common">Chinese yew</name>
    <name type="synonym">Taxus wallichiana var. chinensis</name>
    <dbReference type="NCBI Taxonomy" id="29808"/>
    <lineage>
        <taxon>Eukaryota</taxon>
        <taxon>Viridiplantae</taxon>
        <taxon>Streptophyta</taxon>
        <taxon>Embryophyta</taxon>
        <taxon>Tracheophyta</taxon>
        <taxon>Spermatophyta</taxon>
        <taxon>Pinopsida</taxon>
        <taxon>Pinidae</taxon>
        <taxon>Conifers II</taxon>
        <taxon>Cupressales</taxon>
        <taxon>Taxaceae</taxon>
        <taxon>Taxus</taxon>
    </lineage>
</organism>
<keyword evidence="6" id="KW-1185">Reference proteome</keyword>
<keyword evidence="2" id="KW-0812">Transmembrane</keyword>
<evidence type="ECO:0000313" key="6">
    <source>
        <dbReference type="Proteomes" id="UP000824469"/>
    </source>
</evidence>
<keyword evidence="2" id="KW-1133">Transmembrane helix</keyword>
<keyword evidence="2" id="KW-0472">Membrane</keyword>
<dbReference type="Pfam" id="PF04987">
    <property type="entry name" value="PigN"/>
    <property type="match status" value="1"/>
</dbReference>
<dbReference type="SUPFAM" id="SSF56672">
    <property type="entry name" value="DNA/RNA polymerases"/>
    <property type="match status" value="1"/>
</dbReference>
<feature type="compositionally biased region" description="Basic and acidic residues" evidence="1">
    <location>
        <begin position="172"/>
        <end position="189"/>
    </location>
</feature>
<name>A0AA38C0U2_TAXCH</name>
<feature type="transmembrane region" description="Helical" evidence="2">
    <location>
        <begin position="1158"/>
        <end position="1182"/>
    </location>
</feature>
<dbReference type="InterPro" id="IPR007070">
    <property type="entry name" value="GPI_EtnP_transferase_1"/>
</dbReference>
<dbReference type="EMBL" id="JAHRHJ020003813">
    <property type="protein sequence ID" value="KAH9290776.1"/>
    <property type="molecule type" value="Genomic_DNA"/>
</dbReference>
<feature type="transmembrane region" description="Helical" evidence="2">
    <location>
        <begin position="1124"/>
        <end position="1146"/>
    </location>
</feature>
<accession>A0AA38C0U2</accession>
<evidence type="ECO:0000256" key="2">
    <source>
        <dbReference type="SAM" id="Phobius"/>
    </source>
</evidence>
<dbReference type="PANTHER" id="PTHR12250">
    <property type="entry name" value="PHOSPHATIDYLINOSITOL GLYCAN, CLASS N"/>
    <property type="match status" value="1"/>
</dbReference>
<comment type="caution">
    <text evidence="5">The sequence shown here is derived from an EMBL/GenBank/DDBJ whole genome shotgun (WGS) entry which is preliminary data.</text>
</comment>
<evidence type="ECO:0008006" key="7">
    <source>
        <dbReference type="Google" id="ProtNLM"/>
    </source>
</evidence>
<evidence type="ECO:0000259" key="4">
    <source>
        <dbReference type="Pfam" id="PF17919"/>
    </source>
</evidence>
<dbReference type="InterPro" id="IPR043502">
    <property type="entry name" value="DNA/RNA_pol_sf"/>
</dbReference>
<proteinExistence type="predicted"/>
<evidence type="ECO:0000256" key="1">
    <source>
        <dbReference type="SAM" id="MobiDB-lite"/>
    </source>
</evidence>
<dbReference type="Gene3D" id="3.30.70.270">
    <property type="match status" value="2"/>
</dbReference>
<dbReference type="GO" id="GO:0005789">
    <property type="term" value="C:endoplasmic reticulum membrane"/>
    <property type="evidence" value="ECO:0007669"/>
    <property type="project" value="InterPro"/>
</dbReference>
<dbReference type="InterPro" id="IPR041577">
    <property type="entry name" value="RT_RNaseH_2"/>
</dbReference>
<dbReference type="Pfam" id="PF17919">
    <property type="entry name" value="RT_RNaseH_2"/>
    <property type="match status" value="1"/>
</dbReference>
<dbReference type="FunFam" id="3.30.70.270:FF:000020">
    <property type="entry name" value="Transposon Tf2-6 polyprotein-like Protein"/>
    <property type="match status" value="1"/>
</dbReference>
<evidence type="ECO:0000259" key="3">
    <source>
        <dbReference type="Pfam" id="PF04987"/>
    </source>
</evidence>
<dbReference type="Proteomes" id="UP000824469">
    <property type="component" value="Unassembled WGS sequence"/>
</dbReference>
<reference evidence="5 6" key="1">
    <citation type="journal article" date="2021" name="Nat. Plants">
        <title>The Taxus genome provides insights into paclitaxel biosynthesis.</title>
        <authorList>
            <person name="Xiong X."/>
            <person name="Gou J."/>
            <person name="Liao Q."/>
            <person name="Li Y."/>
            <person name="Zhou Q."/>
            <person name="Bi G."/>
            <person name="Li C."/>
            <person name="Du R."/>
            <person name="Wang X."/>
            <person name="Sun T."/>
            <person name="Guo L."/>
            <person name="Liang H."/>
            <person name="Lu P."/>
            <person name="Wu Y."/>
            <person name="Zhang Z."/>
            <person name="Ro D.K."/>
            <person name="Shang Y."/>
            <person name="Huang S."/>
            <person name="Yan J."/>
        </authorList>
    </citation>
    <scope>NUCLEOTIDE SEQUENCE [LARGE SCALE GENOMIC DNA]</scope>
    <source>
        <strain evidence="5">Ta-2019</strain>
    </source>
</reference>
<feature type="domain" description="Reverse transcriptase/retrotransposon-derived protein RNase H-like" evidence="4">
    <location>
        <begin position="498"/>
        <end position="570"/>
    </location>
</feature>
<dbReference type="GO" id="GO:0051377">
    <property type="term" value="F:mannose-ethanolamine phosphotransferase activity"/>
    <property type="evidence" value="ECO:0007669"/>
    <property type="project" value="InterPro"/>
</dbReference>